<evidence type="ECO:0000256" key="1">
    <source>
        <dbReference type="PROSITE-ProRule" id="PRU00047"/>
    </source>
</evidence>
<reference evidence="5" key="1">
    <citation type="journal article" date="2019" name="Sci. Rep.">
        <title>Draft genome of Tanacetum cinerariifolium, the natural source of mosquito coil.</title>
        <authorList>
            <person name="Yamashiro T."/>
            <person name="Shiraishi A."/>
            <person name="Satake H."/>
            <person name="Nakayama K."/>
        </authorList>
    </citation>
    <scope>NUCLEOTIDE SEQUENCE</scope>
</reference>
<evidence type="ECO:0000259" key="4">
    <source>
        <dbReference type="PROSITE" id="PS50158"/>
    </source>
</evidence>
<feature type="domain" description="CCHC-type" evidence="4">
    <location>
        <begin position="847"/>
        <end position="862"/>
    </location>
</feature>
<feature type="region of interest" description="Disordered" evidence="3">
    <location>
        <begin position="1108"/>
        <end position="1138"/>
    </location>
</feature>
<sequence>MLKSKDPQVPIWKNFEYEEPFSIHKRLFYDQMESLSPHVVTAAKLSILNPNEFNLQNMRIEQYFLMADYSLWEVILKGYSPIPTRVVNGVVQPIALTTAEHILDKKNELKVRGTLLMALLDNHQLKFNIHKDDKSLMEAIEKRFGRNKETKKVQKTLLKQQYENFSGSSSESPDQIHDRLQKIIIQLEILSDLEDQSLDDLFNNLKIYEAEVKSLSSTSHTTQNIAFVSSQNTNNTNESVSDVPSVTAASTKASASILPIVDNLSDAVIYSFFTSQSNSPQLDNYDLKQIYVDDLEEIDLKWQMAMLTMRARRRAYFAREFMSPKDTRNKDTQRRNVPVETSTSNALVSHCDGVGSYDWSFQADEEPTNYALMAFTSSSSSSSDNKVALCSKACTKAYATLQSHYDKLTVDFKKSQFDVISYKSGLESVEARLVVYQLNENVFEEDIKLLKLDVILRDNALVELRKKFEKAEKERDDTVFVCDELSSSESDVRVPTSPVHDRYKSALELMLSWILKKNTKCLMLLVKDLVLPSKVVAVGLVLLKEELMLLSQVNTAKVILMLSRQSVLQPVAPTTTEQRLAHKNKLKARGTLLMALPDKHQLKFNSHKDAKTLMEAIEKRFGGNTKTKKVQMTLLKQQFENFTGSSFEGLDQIHDRLQKLVSQLEIHGVSLSQKDVNLKFLRSLPSEWKTHTLIWRNKADLEEQSLDDLFNSLKIYETEVKQSSSTSTVSQNLAFVSSSHTDSTTDLVSAVASVYATCAKLPASSLPNVDSLSNAIIYSFFASQSASPQLDNKDLKQIDVDDLEEMDLRWQMAMLTMRARRFLQKTGKNLGANGPTSIGFDMSKVECYNCHIKGHFARKCRSSKDPRRPGAAEPQRRTVPVETSTSNALVFQFDGTGSYDWSYQAEEEPTNFALMAFSSLSSDNEVPSYSKACSQAYAQLHTQYDKLTDDFCKSQFDVISYQTCLESAKDRLLVYKQNESVFEENIKLLNIKVQLRDTALATLRQKLDKAEKDRDDLKLKLEKFQTSSKNLTELLASQTSEKTGLGYNSQVFTKSMFDCDNYYSSESDCESWPPNSLYDRFQPSGGYHAVPPPYTGTFMPSEPDLDLSHTTRPSAPITEDWFSDSETESEPKTPQFVPSFTQSSEHVKSPRHIVQQIETTIPAATLVPASPKSNSSGQRRNRKACFICKSVDHLIKDCDFHTKKMAQLTQRNYAHMGHHTQPVSAALPNITVTRPRHAHHVVTTVKSPIRRYTTHSPTLKTSNSPPRVTVVQALMELNGGYVTFRGNPKGGKITGKGKIKTVNAGNQNQSGAGFQDKFDVGKAWEEVDQSYMLFPVWSAGSTNPQNNAEDAAFDGNEHDFDVKKLESEVILSPSSSAQSKE</sequence>
<dbReference type="PANTHER" id="PTHR35317:SF23">
    <property type="entry name" value="OS04G0629600 PROTEIN"/>
    <property type="match status" value="1"/>
</dbReference>
<accession>A0A699HXM5</accession>
<dbReference type="SUPFAM" id="SSF57756">
    <property type="entry name" value="Retrovirus zinc finger-like domains"/>
    <property type="match status" value="1"/>
</dbReference>
<dbReference type="InterPro" id="IPR001878">
    <property type="entry name" value="Znf_CCHC"/>
</dbReference>
<dbReference type="InterPro" id="IPR036875">
    <property type="entry name" value="Znf_CCHC_sf"/>
</dbReference>
<feature type="region of interest" description="Disordered" evidence="3">
    <location>
        <begin position="860"/>
        <end position="880"/>
    </location>
</feature>
<dbReference type="PANTHER" id="PTHR35317">
    <property type="entry name" value="OS04G0629600 PROTEIN"/>
    <property type="match status" value="1"/>
</dbReference>
<keyword evidence="2" id="KW-0175">Coiled coil</keyword>
<dbReference type="Gene3D" id="4.10.60.10">
    <property type="entry name" value="Zinc finger, CCHC-type"/>
    <property type="match status" value="1"/>
</dbReference>
<keyword evidence="1" id="KW-0862">Zinc</keyword>
<dbReference type="PROSITE" id="PS50158">
    <property type="entry name" value="ZF_CCHC"/>
    <property type="match status" value="1"/>
</dbReference>
<keyword evidence="1" id="KW-0863">Zinc-finger</keyword>
<dbReference type="Pfam" id="PF14223">
    <property type="entry name" value="Retrotran_gag_2"/>
    <property type="match status" value="1"/>
</dbReference>
<dbReference type="EMBL" id="BKCJ010226700">
    <property type="protein sequence ID" value="GEY96173.1"/>
    <property type="molecule type" value="Genomic_DNA"/>
</dbReference>
<keyword evidence="1" id="KW-0479">Metal-binding</keyword>
<protein>
    <recommendedName>
        <fullName evidence="4">CCHC-type domain-containing protein</fullName>
    </recommendedName>
</protein>
<name>A0A699HXM5_TANCI</name>
<organism evidence="5">
    <name type="scientific">Tanacetum cinerariifolium</name>
    <name type="common">Dalmatian daisy</name>
    <name type="synonym">Chrysanthemum cinerariifolium</name>
    <dbReference type="NCBI Taxonomy" id="118510"/>
    <lineage>
        <taxon>Eukaryota</taxon>
        <taxon>Viridiplantae</taxon>
        <taxon>Streptophyta</taxon>
        <taxon>Embryophyta</taxon>
        <taxon>Tracheophyta</taxon>
        <taxon>Spermatophyta</taxon>
        <taxon>Magnoliopsida</taxon>
        <taxon>eudicotyledons</taxon>
        <taxon>Gunneridae</taxon>
        <taxon>Pentapetalae</taxon>
        <taxon>asterids</taxon>
        <taxon>campanulids</taxon>
        <taxon>Asterales</taxon>
        <taxon>Asteraceae</taxon>
        <taxon>Asteroideae</taxon>
        <taxon>Anthemideae</taxon>
        <taxon>Anthemidinae</taxon>
        <taxon>Tanacetum</taxon>
    </lineage>
</organism>
<evidence type="ECO:0000256" key="2">
    <source>
        <dbReference type="SAM" id="Coils"/>
    </source>
</evidence>
<comment type="caution">
    <text evidence="5">The sequence shown here is derived from an EMBL/GenBank/DDBJ whole genome shotgun (WGS) entry which is preliminary data.</text>
</comment>
<dbReference type="SMART" id="SM00343">
    <property type="entry name" value="ZnF_C2HC"/>
    <property type="match status" value="2"/>
</dbReference>
<evidence type="ECO:0000256" key="3">
    <source>
        <dbReference type="SAM" id="MobiDB-lite"/>
    </source>
</evidence>
<gene>
    <name evidence="5" type="ORF">Tci_468147</name>
</gene>
<dbReference type="GO" id="GO:0008270">
    <property type="term" value="F:zinc ion binding"/>
    <property type="evidence" value="ECO:0007669"/>
    <property type="project" value="UniProtKB-KW"/>
</dbReference>
<dbReference type="GO" id="GO:0003676">
    <property type="term" value="F:nucleic acid binding"/>
    <property type="evidence" value="ECO:0007669"/>
    <property type="project" value="InterPro"/>
</dbReference>
<proteinExistence type="predicted"/>
<feature type="coiled-coil region" evidence="2">
    <location>
        <begin position="1000"/>
        <end position="1027"/>
    </location>
</feature>
<feature type="compositionally biased region" description="Basic and acidic residues" evidence="3">
    <location>
        <begin position="862"/>
        <end position="876"/>
    </location>
</feature>
<evidence type="ECO:0000313" key="5">
    <source>
        <dbReference type="EMBL" id="GEY96173.1"/>
    </source>
</evidence>